<evidence type="ECO:0000313" key="1">
    <source>
        <dbReference type="EMBL" id="GFG34723.1"/>
    </source>
</evidence>
<keyword evidence="2" id="KW-1185">Reference proteome</keyword>
<gene>
    <name evidence="1" type="ORF">Cfor_02982</name>
</gene>
<comment type="caution">
    <text evidence="1">The sequence shown here is derived from an EMBL/GenBank/DDBJ whole genome shotgun (WGS) entry which is preliminary data.</text>
</comment>
<dbReference type="AlphaFoldDB" id="A0A6L2PQ62"/>
<dbReference type="Proteomes" id="UP000502823">
    <property type="component" value="Unassembled WGS sequence"/>
</dbReference>
<dbReference type="OrthoDB" id="8192237at2759"/>
<proteinExistence type="predicted"/>
<reference evidence="2" key="1">
    <citation type="submission" date="2020-01" db="EMBL/GenBank/DDBJ databases">
        <title>Draft genome sequence of the Termite Coptotermes fromosanus.</title>
        <authorList>
            <person name="Itakura S."/>
            <person name="Yosikawa Y."/>
            <person name="Umezawa K."/>
        </authorList>
    </citation>
    <scope>NUCLEOTIDE SEQUENCE [LARGE SCALE GENOMIC DNA]</scope>
</reference>
<accession>A0A6L2PQ62</accession>
<sequence>MARFRESKLAAAVYVALAINKRRKVKRKCWVKDWIKKRYQLGAYTQLIMELQLEDAQQFRNFTRMSAVQVQSLVNLLGPVIGKQDTAMRQAIPVEERVIATLRFLATGK</sequence>
<evidence type="ECO:0000313" key="2">
    <source>
        <dbReference type="Proteomes" id="UP000502823"/>
    </source>
</evidence>
<name>A0A6L2PQ62_COPFO</name>
<dbReference type="EMBL" id="BLKM01011875">
    <property type="protein sequence ID" value="GFG34723.1"/>
    <property type="molecule type" value="Genomic_DNA"/>
</dbReference>
<organism evidence="1 2">
    <name type="scientific">Coptotermes formosanus</name>
    <name type="common">Formosan subterranean termite</name>
    <dbReference type="NCBI Taxonomy" id="36987"/>
    <lineage>
        <taxon>Eukaryota</taxon>
        <taxon>Metazoa</taxon>
        <taxon>Ecdysozoa</taxon>
        <taxon>Arthropoda</taxon>
        <taxon>Hexapoda</taxon>
        <taxon>Insecta</taxon>
        <taxon>Pterygota</taxon>
        <taxon>Neoptera</taxon>
        <taxon>Polyneoptera</taxon>
        <taxon>Dictyoptera</taxon>
        <taxon>Blattodea</taxon>
        <taxon>Blattoidea</taxon>
        <taxon>Termitoidae</taxon>
        <taxon>Rhinotermitidae</taxon>
        <taxon>Coptotermes</taxon>
    </lineage>
</organism>
<protein>
    <submittedName>
        <fullName evidence="1">Uncharacterized protein</fullName>
    </submittedName>
</protein>
<dbReference type="InParanoid" id="A0A6L2PQ62"/>